<dbReference type="InterPro" id="IPR017438">
    <property type="entry name" value="ATP-NAD_kinase_N"/>
</dbReference>
<evidence type="ECO:0000256" key="2">
    <source>
        <dbReference type="ARBA" id="ARBA00005983"/>
    </source>
</evidence>
<keyword evidence="8" id="KW-1208">Phospholipid metabolism</keyword>
<dbReference type="Gene3D" id="2.60.200.40">
    <property type="match status" value="1"/>
</dbReference>
<keyword evidence="7" id="KW-0594">Phospholipid biosynthesis</keyword>
<keyword evidence="4" id="KW-0547">Nucleotide-binding</keyword>
<dbReference type="InterPro" id="IPR045540">
    <property type="entry name" value="YegS/DAGK_C"/>
</dbReference>
<protein>
    <submittedName>
        <fullName evidence="10">Diacylglycerol kinase (ATP)</fullName>
        <ecNumber evidence="10">2.7.1.107</ecNumber>
    </submittedName>
</protein>
<dbReference type="GO" id="GO:0005524">
    <property type="term" value="F:ATP binding"/>
    <property type="evidence" value="ECO:0007669"/>
    <property type="project" value="UniProtKB-KW"/>
</dbReference>
<gene>
    <name evidence="10" type="ORF">FHX42_001027</name>
</gene>
<dbReference type="AlphaFoldDB" id="A0A839DY65"/>
<evidence type="ECO:0000259" key="9">
    <source>
        <dbReference type="PROSITE" id="PS50146"/>
    </source>
</evidence>
<evidence type="ECO:0000256" key="5">
    <source>
        <dbReference type="ARBA" id="ARBA00022777"/>
    </source>
</evidence>
<evidence type="ECO:0000313" key="10">
    <source>
        <dbReference type="EMBL" id="MBA8823698.1"/>
    </source>
</evidence>
<keyword evidence="3 10" id="KW-0808">Transferase</keyword>
<reference evidence="10 11" key="1">
    <citation type="submission" date="2020-07" db="EMBL/GenBank/DDBJ databases">
        <title>Sequencing the genomes of 1000 actinobacteria strains.</title>
        <authorList>
            <person name="Klenk H.-P."/>
        </authorList>
    </citation>
    <scope>NUCLEOTIDE SEQUENCE [LARGE SCALE GENOMIC DNA]</scope>
    <source>
        <strain evidence="10 11">DSM 45975</strain>
    </source>
</reference>
<proteinExistence type="inferred from homology"/>
<dbReference type="InterPro" id="IPR050187">
    <property type="entry name" value="Lipid_Phosphate_FormReg"/>
</dbReference>
<dbReference type="SUPFAM" id="SSF111331">
    <property type="entry name" value="NAD kinase/diacylglycerol kinase-like"/>
    <property type="match status" value="1"/>
</dbReference>
<dbReference type="InterPro" id="IPR001206">
    <property type="entry name" value="Diacylglycerol_kinase_cat_dom"/>
</dbReference>
<organism evidence="10 11">
    <name type="scientific">Halosaccharopolyspora lacisalsi</name>
    <dbReference type="NCBI Taxonomy" id="1000566"/>
    <lineage>
        <taxon>Bacteria</taxon>
        <taxon>Bacillati</taxon>
        <taxon>Actinomycetota</taxon>
        <taxon>Actinomycetes</taxon>
        <taxon>Pseudonocardiales</taxon>
        <taxon>Pseudonocardiaceae</taxon>
        <taxon>Halosaccharopolyspora</taxon>
    </lineage>
</organism>
<dbReference type="GO" id="GO:0004143">
    <property type="term" value="F:ATP-dependent diacylglycerol kinase activity"/>
    <property type="evidence" value="ECO:0007669"/>
    <property type="project" value="UniProtKB-EC"/>
</dbReference>
<keyword evidence="5 10" id="KW-0418">Kinase</keyword>
<dbReference type="SMART" id="SM00046">
    <property type="entry name" value="DAGKc"/>
    <property type="match status" value="1"/>
</dbReference>
<sequence length="303" mass="31442">MRSVLLVNPLAGDGVAARLAGPVADHLRSVAEVSVVTAASATASGRNATGAVAEGAGVLVVLGGDGLVHEAVQACAGTDTALAVIPTGTGNDLARALGMPLDPLTAARVVAESISTASVSVIDLGGAVGGEWFATVLCAGFDSKVNARVNRMRWPRGKRRYDLAVLRELLGLAAMPLRVETERGGIETAATLVAVGNTSHYGGGVPICPDADPTDGLLDVTVVGEVTRRDLLGILPRLRTGRHVDHPAVRTLRTSSVRLSGENGWLAFADGEPQARLPLTLRCSREKLRVIRPRRGDRRPGEA</sequence>
<comment type="similarity">
    <text evidence="2">Belongs to the diacylglycerol/lipid kinase family.</text>
</comment>
<evidence type="ECO:0000256" key="7">
    <source>
        <dbReference type="ARBA" id="ARBA00023209"/>
    </source>
</evidence>
<dbReference type="RefSeq" id="WP_182542963.1">
    <property type="nucleotide sequence ID" value="NZ_JACGWZ010000001.1"/>
</dbReference>
<dbReference type="Gene3D" id="3.40.50.10330">
    <property type="entry name" value="Probable inorganic polyphosphate/atp-NAD kinase, domain 1"/>
    <property type="match status" value="1"/>
</dbReference>
<keyword evidence="7" id="KW-0444">Lipid biosynthesis</keyword>
<evidence type="ECO:0000256" key="8">
    <source>
        <dbReference type="ARBA" id="ARBA00023264"/>
    </source>
</evidence>
<dbReference type="GO" id="GO:0005886">
    <property type="term" value="C:plasma membrane"/>
    <property type="evidence" value="ECO:0007669"/>
    <property type="project" value="TreeGrafter"/>
</dbReference>
<evidence type="ECO:0000256" key="3">
    <source>
        <dbReference type="ARBA" id="ARBA00022679"/>
    </source>
</evidence>
<dbReference type="PANTHER" id="PTHR12358">
    <property type="entry name" value="SPHINGOSINE KINASE"/>
    <property type="match status" value="1"/>
</dbReference>
<dbReference type="GO" id="GO:0008654">
    <property type="term" value="P:phospholipid biosynthetic process"/>
    <property type="evidence" value="ECO:0007669"/>
    <property type="project" value="UniProtKB-KW"/>
</dbReference>
<evidence type="ECO:0000256" key="4">
    <source>
        <dbReference type="ARBA" id="ARBA00022741"/>
    </source>
</evidence>
<keyword evidence="11" id="KW-1185">Reference proteome</keyword>
<name>A0A839DY65_9PSEU</name>
<keyword evidence="6" id="KW-0067">ATP-binding</keyword>
<dbReference type="Pfam" id="PF00781">
    <property type="entry name" value="DAGK_cat"/>
    <property type="match status" value="1"/>
</dbReference>
<dbReference type="PROSITE" id="PS50146">
    <property type="entry name" value="DAGK"/>
    <property type="match status" value="1"/>
</dbReference>
<evidence type="ECO:0000256" key="1">
    <source>
        <dbReference type="ARBA" id="ARBA00001946"/>
    </source>
</evidence>
<dbReference type="PANTHER" id="PTHR12358:SF106">
    <property type="entry name" value="LIPID KINASE YEGS"/>
    <property type="match status" value="1"/>
</dbReference>
<feature type="domain" description="DAGKc" evidence="9">
    <location>
        <begin position="1"/>
        <end position="131"/>
    </location>
</feature>
<dbReference type="EC" id="2.7.1.107" evidence="10"/>
<accession>A0A839DY65</accession>
<evidence type="ECO:0000313" key="11">
    <source>
        <dbReference type="Proteomes" id="UP000569329"/>
    </source>
</evidence>
<dbReference type="EMBL" id="JACGWZ010000001">
    <property type="protein sequence ID" value="MBA8823698.1"/>
    <property type="molecule type" value="Genomic_DNA"/>
</dbReference>
<comment type="cofactor">
    <cofactor evidence="1">
        <name>Mg(2+)</name>
        <dbReference type="ChEBI" id="CHEBI:18420"/>
    </cofactor>
</comment>
<dbReference type="Proteomes" id="UP000569329">
    <property type="component" value="Unassembled WGS sequence"/>
</dbReference>
<comment type="caution">
    <text evidence="10">The sequence shown here is derived from an EMBL/GenBank/DDBJ whole genome shotgun (WGS) entry which is preliminary data.</text>
</comment>
<dbReference type="Pfam" id="PF19279">
    <property type="entry name" value="YegS_C"/>
    <property type="match status" value="1"/>
</dbReference>
<keyword evidence="7" id="KW-0443">Lipid metabolism</keyword>
<evidence type="ECO:0000256" key="6">
    <source>
        <dbReference type="ARBA" id="ARBA00022840"/>
    </source>
</evidence>
<dbReference type="InterPro" id="IPR016064">
    <property type="entry name" value="NAD/diacylglycerol_kinase_sf"/>
</dbReference>